<gene>
    <name evidence="2" type="ORF">BCR26_01720</name>
</gene>
<dbReference type="OrthoDB" id="2194369at2"/>
<evidence type="ECO:0000256" key="1">
    <source>
        <dbReference type="SAM" id="SignalP"/>
    </source>
</evidence>
<reference evidence="2 3" key="1">
    <citation type="submission" date="2016-09" db="EMBL/GenBank/DDBJ databases">
        <authorList>
            <person name="Capua I."/>
            <person name="De Benedictis P."/>
            <person name="Joannis T."/>
            <person name="Lombin L.H."/>
            <person name="Cattoli G."/>
        </authorList>
    </citation>
    <scope>NUCLEOTIDE SEQUENCE [LARGE SCALE GENOMIC DNA]</scope>
    <source>
        <strain evidence="2 3">LMG 25899</strain>
    </source>
</reference>
<comment type="caution">
    <text evidence="2">The sequence shown here is derived from an EMBL/GenBank/DDBJ whole genome shotgun (WGS) entry which is preliminary data.</text>
</comment>
<dbReference type="EMBL" id="MIEK01000012">
    <property type="protein sequence ID" value="OEH83016.1"/>
    <property type="molecule type" value="Genomic_DNA"/>
</dbReference>
<keyword evidence="3" id="KW-1185">Reference proteome</keyword>
<evidence type="ECO:0000313" key="3">
    <source>
        <dbReference type="Proteomes" id="UP000095256"/>
    </source>
</evidence>
<protein>
    <recommendedName>
        <fullName evidence="4">WxL domain-containing protein</fullName>
    </recommendedName>
</protein>
<dbReference type="Proteomes" id="UP000095256">
    <property type="component" value="Unassembled WGS sequence"/>
</dbReference>
<dbReference type="STRING" id="762845.BCR26_01720"/>
<sequence length="215" mass="22948">MKKYNKLFVATMVIGIATTGLSSIAHAETFDGINSGEVEINGSIGKLDNTDPETNLPEGSDDWINVTVDTATAFHTTIASNHANIESAIYNITNNSGRGVAVYLDGMSGTPVYVNQLTINPDDSKKPLITTPVSFDLISDGEFSTKLATPWLLLANNMGELKKGSGQDFGNSVDFNYTGKSQNLPTDVETVAKSENYKLTLKFASIQADGSTIGQ</sequence>
<organism evidence="2 3">
    <name type="scientific">Enterococcus rivorum</name>
    <dbReference type="NCBI Taxonomy" id="762845"/>
    <lineage>
        <taxon>Bacteria</taxon>
        <taxon>Bacillati</taxon>
        <taxon>Bacillota</taxon>
        <taxon>Bacilli</taxon>
        <taxon>Lactobacillales</taxon>
        <taxon>Enterococcaceae</taxon>
        <taxon>Enterococcus</taxon>
    </lineage>
</organism>
<name>A0A1E5KYR3_9ENTE</name>
<feature type="signal peptide" evidence="1">
    <location>
        <begin position="1"/>
        <end position="27"/>
    </location>
</feature>
<dbReference type="AlphaFoldDB" id="A0A1E5KYR3"/>
<dbReference type="RefSeq" id="WP_069697971.1">
    <property type="nucleotide sequence ID" value="NZ_JAGGMA010000002.1"/>
</dbReference>
<feature type="chain" id="PRO_5009180600" description="WxL domain-containing protein" evidence="1">
    <location>
        <begin position="28"/>
        <end position="215"/>
    </location>
</feature>
<evidence type="ECO:0000313" key="2">
    <source>
        <dbReference type="EMBL" id="OEH83016.1"/>
    </source>
</evidence>
<evidence type="ECO:0008006" key="4">
    <source>
        <dbReference type="Google" id="ProtNLM"/>
    </source>
</evidence>
<proteinExistence type="predicted"/>
<keyword evidence="1" id="KW-0732">Signal</keyword>
<accession>A0A1E5KYR3</accession>